<feature type="domain" description="INO80 complex subunit F" evidence="4">
    <location>
        <begin position="27"/>
        <end position="73"/>
    </location>
</feature>
<keyword evidence="2" id="KW-0539">Nucleus</keyword>
<dbReference type="InterPro" id="IPR056513">
    <property type="entry name" value="INO80F"/>
</dbReference>
<dbReference type="OrthoDB" id="10070927at2759"/>
<evidence type="ECO:0000256" key="3">
    <source>
        <dbReference type="SAM" id="MobiDB-lite"/>
    </source>
</evidence>
<feature type="region of interest" description="Disordered" evidence="3">
    <location>
        <begin position="74"/>
        <end position="138"/>
    </location>
</feature>
<keyword evidence="6" id="KW-1185">Reference proteome</keyword>
<dbReference type="GeneID" id="54420973"/>
<organism evidence="5">
    <name type="scientific">Eremomyces bilateralis CBS 781.70</name>
    <dbReference type="NCBI Taxonomy" id="1392243"/>
    <lineage>
        <taxon>Eukaryota</taxon>
        <taxon>Fungi</taxon>
        <taxon>Dikarya</taxon>
        <taxon>Ascomycota</taxon>
        <taxon>Pezizomycotina</taxon>
        <taxon>Dothideomycetes</taxon>
        <taxon>Dothideomycetes incertae sedis</taxon>
        <taxon>Eremomycetales</taxon>
        <taxon>Eremomycetaceae</taxon>
        <taxon>Eremomyces</taxon>
    </lineage>
</organism>
<evidence type="ECO:0000313" key="5">
    <source>
        <dbReference type="EMBL" id="KAF1808237.1"/>
    </source>
</evidence>
<feature type="compositionally biased region" description="Basic and acidic residues" evidence="3">
    <location>
        <begin position="74"/>
        <end position="88"/>
    </location>
</feature>
<evidence type="ECO:0000256" key="1">
    <source>
        <dbReference type="ARBA" id="ARBA00004123"/>
    </source>
</evidence>
<accession>A0A6G1FR37</accession>
<name>A0A6G1FR37_9PEZI</name>
<dbReference type="EMBL" id="ML975187">
    <property type="protein sequence ID" value="KAF1808237.1"/>
    <property type="molecule type" value="Genomic_DNA"/>
</dbReference>
<reference evidence="7" key="3">
    <citation type="submission" date="2025-04" db="UniProtKB">
        <authorList>
            <consortium name="RefSeq"/>
        </authorList>
    </citation>
    <scope>IDENTIFICATION</scope>
    <source>
        <strain evidence="7">CBS 781.70</strain>
    </source>
</reference>
<dbReference type="RefSeq" id="XP_033529868.1">
    <property type="nucleotide sequence ID" value="XM_033680403.1"/>
</dbReference>
<sequence length="138" mass="15247">MPSSATVQQIKGVTANSPLPPSVEYAYYQKCIALKRRINEIEDSNDTVRLRKARVSRAILKMRLERALLLEQLQKRMEHNPDDSDRTDSPPPTNGIDGADADESGRRVENGEMNGARGDVEMDDAQSGFGAGFTAVNR</sequence>
<dbReference type="Pfam" id="PF24245">
    <property type="entry name" value="INO80F"/>
    <property type="match status" value="1"/>
</dbReference>
<dbReference type="AlphaFoldDB" id="A0A6G1FR37"/>
<reference evidence="5 7" key="1">
    <citation type="submission" date="2020-01" db="EMBL/GenBank/DDBJ databases">
        <authorList>
            <consortium name="DOE Joint Genome Institute"/>
            <person name="Haridas S."/>
            <person name="Albert R."/>
            <person name="Binder M."/>
            <person name="Bloem J."/>
            <person name="Labutti K."/>
            <person name="Salamov A."/>
            <person name="Andreopoulos B."/>
            <person name="Baker S.E."/>
            <person name="Barry K."/>
            <person name="Bills G."/>
            <person name="Bluhm B.H."/>
            <person name="Cannon C."/>
            <person name="Castanera R."/>
            <person name="Culley D.E."/>
            <person name="Daum C."/>
            <person name="Ezra D."/>
            <person name="Gonzalez J.B."/>
            <person name="Henrissat B."/>
            <person name="Kuo A."/>
            <person name="Liang C."/>
            <person name="Lipzen A."/>
            <person name="Lutzoni F."/>
            <person name="Magnuson J."/>
            <person name="Mondo S."/>
            <person name="Nolan M."/>
            <person name="Ohm R."/>
            <person name="Pangilinan J."/>
            <person name="Park H.-J."/>
            <person name="Ramirez L."/>
            <person name="Alfaro M."/>
            <person name="Sun H."/>
            <person name="Tritt A."/>
            <person name="Yoshinaga Y."/>
            <person name="Zwiers L.-H."/>
            <person name="Turgeon B.G."/>
            <person name="Goodwin S.B."/>
            <person name="Spatafora J.W."/>
            <person name="Crous P.W."/>
            <person name="Grigoriev I.V."/>
        </authorList>
    </citation>
    <scope>NUCLEOTIDE SEQUENCE</scope>
    <source>
        <strain evidence="5 7">CBS 781.70</strain>
    </source>
</reference>
<evidence type="ECO:0000256" key="2">
    <source>
        <dbReference type="ARBA" id="ARBA00023242"/>
    </source>
</evidence>
<reference evidence="7" key="2">
    <citation type="submission" date="2020-04" db="EMBL/GenBank/DDBJ databases">
        <authorList>
            <consortium name="NCBI Genome Project"/>
        </authorList>
    </citation>
    <scope>NUCLEOTIDE SEQUENCE</scope>
    <source>
        <strain evidence="7">CBS 781.70</strain>
    </source>
</reference>
<dbReference type="Proteomes" id="UP000504638">
    <property type="component" value="Unplaced"/>
</dbReference>
<comment type="subcellular location">
    <subcellularLocation>
        <location evidence="1">Nucleus</location>
    </subcellularLocation>
</comment>
<dbReference type="GO" id="GO:0005634">
    <property type="term" value="C:nucleus"/>
    <property type="evidence" value="ECO:0007669"/>
    <property type="project" value="UniProtKB-SubCell"/>
</dbReference>
<proteinExistence type="predicted"/>
<evidence type="ECO:0000313" key="7">
    <source>
        <dbReference type="RefSeq" id="XP_033529868.1"/>
    </source>
</evidence>
<evidence type="ECO:0000259" key="4">
    <source>
        <dbReference type="Pfam" id="PF24245"/>
    </source>
</evidence>
<protein>
    <recommendedName>
        <fullName evidence="4">INO80 complex subunit F domain-containing protein</fullName>
    </recommendedName>
</protein>
<evidence type="ECO:0000313" key="6">
    <source>
        <dbReference type="Proteomes" id="UP000504638"/>
    </source>
</evidence>
<gene>
    <name evidence="5 7" type="ORF">P152DRAFT_462729</name>
</gene>